<proteinExistence type="inferred from homology"/>
<dbReference type="GO" id="GO:0055085">
    <property type="term" value="P:transmembrane transport"/>
    <property type="evidence" value="ECO:0007669"/>
    <property type="project" value="InterPro"/>
</dbReference>
<comment type="similarity">
    <text evidence="7">Belongs to the binding-protein-dependent transport system permease family.</text>
</comment>
<feature type="domain" description="ABC transmembrane type-1" evidence="8">
    <location>
        <begin position="334"/>
        <end position="515"/>
    </location>
</feature>
<dbReference type="Gene3D" id="1.10.3720.10">
    <property type="entry name" value="MetI-like"/>
    <property type="match status" value="2"/>
</dbReference>
<keyword evidence="10" id="KW-1185">Reference proteome</keyword>
<dbReference type="PANTHER" id="PTHR30043:SF1">
    <property type="entry name" value="ABC TRANSPORT SYSTEM PERMEASE PROTEIN P69"/>
    <property type="match status" value="1"/>
</dbReference>
<protein>
    <submittedName>
        <fullName evidence="9">Phosphonate ABC transporter, inner membrane subunit</fullName>
    </submittedName>
</protein>
<accession>B9Z120</accession>
<keyword evidence="6 7" id="KW-0472">Membrane</keyword>
<organism evidence="9 10">
    <name type="scientific">Pseudogulbenkiania ferrooxidans 2002</name>
    <dbReference type="NCBI Taxonomy" id="279714"/>
    <lineage>
        <taxon>Bacteria</taxon>
        <taxon>Pseudomonadati</taxon>
        <taxon>Pseudomonadota</taxon>
        <taxon>Betaproteobacteria</taxon>
        <taxon>Neisseriales</taxon>
        <taxon>Chromobacteriaceae</taxon>
        <taxon>Pseudogulbenkiania</taxon>
    </lineage>
</organism>
<feature type="transmembrane region" description="Helical" evidence="7">
    <location>
        <begin position="134"/>
        <end position="159"/>
    </location>
</feature>
<keyword evidence="2 7" id="KW-0813">Transport</keyword>
<dbReference type="EMBL" id="ACIS01000003">
    <property type="protein sequence ID" value="EEG09115.1"/>
    <property type="molecule type" value="Genomic_DNA"/>
</dbReference>
<dbReference type="Proteomes" id="UP000003165">
    <property type="component" value="Unassembled WGS sequence"/>
</dbReference>
<evidence type="ECO:0000256" key="6">
    <source>
        <dbReference type="ARBA" id="ARBA00023136"/>
    </source>
</evidence>
<feature type="domain" description="ABC transmembrane type-1" evidence="8">
    <location>
        <begin position="71"/>
        <end position="265"/>
    </location>
</feature>
<dbReference type="PANTHER" id="PTHR30043">
    <property type="entry name" value="PHOSPHONATES TRANSPORT SYSTEM PERMEASE PROTEIN"/>
    <property type="match status" value="1"/>
</dbReference>
<dbReference type="InterPro" id="IPR000515">
    <property type="entry name" value="MetI-like"/>
</dbReference>
<keyword evidence="3" id="KW-1003">Cell membrane</keyword>
<feature type="transmembrane region" description="Helical" evidence="7">
    <location>
        <begin position="45"/>
        <end position="63"/>
    </location>
</feature>
<sequence>MLSHPRDPALLPRLLWGALLLALLVPTLPLTGFNPLQLFDAATLKTLAGFVAGFLPPASNAVFLGEVMRASVTTLAAATAGLALAMLVGLPLAFATTRALDRHALTAAAPSRLAEAGKSLLRGVMVLLRGAPEIVWALLFVRAVGLGSLPAVLALGLAYGGMLGKVYAEILESQPRALARALCAAGAGRPQVLGYGLLPQALPELVSYSVYRWECAIRASAVMGFVGAGGIGQLLDTSIKMMNGGEVSTLLLVFLLIVVGTEGVSRLSRRLLESRQGGAVLAGSAVLAALASVAWLLPAWREAGFDGASLLRFASEFLPPDASPALLADIGRGALETLAMAFLGTALAFAGAALLALPASGRFGQPAKALARLLLNLLRGIPDLLWASLAVLAVGLGPAAGVLALALHTSGVLGRLFAETLENAPPAPEQALRVLGAGRLTAFCYGLLPEVWAQWLAYALYRGENNIRAAAVLGIVGAGGLGQQLYLALSLFQLPTAASLILAMLLLSWLLEQLSRLLRQQLEAATGHAA</sequence>
<reference evidence="9 10" key="1">
    <citation type="submission" date="2009-02" db="EMBL/GenBank/DDBJ databases">
        <title>Sequencing of the draft genome and assembly of Lutiella nitroferrum 2002.</title>
        <authorList>
            <consortium name="US DOE Joint Genome Institute (JGI-PGF)"/>
            <person name="Lucas S."/>
            <person name="Copeland A."/>
            <person name="Lapidus A."/>
            <person name="Glavina del Rio T."/>
            <person name="Tice H."/>
            <person name="Bruce D."/>
            <person name="Goodwin L."/>
            <person name="Pitluck S."/>
            <person name="Larimer F."/>
            <person name="Land M.L."/>
            <person name="Hauser L."/>
            <person name="Coates J.D."/>
        </authorList>
    </citation>
    <scope>NUCLEOTIDE SEQUENCE [LARGE SCALE GENOMIC DNA]</scope>
    <source>
        <strain evidence="9 10">2002</strain>
    </source>
</reference>
<evidence type="ECO:0000256" key="5">
    <source>
        <dbReference type="ARBA" id="ARBA00022989"/>
    </source>
</evidence>
<dbReference type="RefSeq" id="WP_008953075.1">
    <property type="nucleotide sequence ID" value="NZ_ACIS01000003.1"/>
</dbReference>
<keyword evidence="4 7" id="KW-0812">Transmembrane</keyword>
<evidence type="ECO:0000256" key="4">
    <source>
        <dbReference type="ARBA" id="ARBA00022692"/>
    </source>
</evidence>
<evidence type="ECO:0000256" key="1">
    <source>
        <dbReference type="ARBA" id="ARBA00004651"/>
    </source>
</evidence>
<feature type="transmembrane region" description="Helical" evidence="7">
    <location>
        <begin position="277"/>
        <end position="297"/>
    </location>
</feature>
<feature type="transmembrane region" description="Helical" evidence="7">
    <location>
        <begin position="384"/>
        <end position="407"/>
    </location>
</feature>
<feature type="transmembrane region" description="Helical" evidence="7">
    <location>
        <begin position="215"/>
        <end position="235"/>
    </location>
</feature>
<evidence type="ECO:0000259" key="8">
    <source>
        <dbReference type="PROSITE" id="PS50928"/>
    </source>
</evidence>
<feature type="transmembrane region" description="Helical" evidence="7">
    <location>
        <begin position="492"/>
        <end position="511"/>
    </location>
</feature>
<evidence type="ECO:0000256" key="2">
    <source>
        <dbReference type="ARBA" id="ARBA00022448"/>
    </source>
</evidence>
<dbReference type="SUPFAM" id="SSF161098">
    <property type="entry name" value="MetI-like"/>
    <property type="match status" value="2"/>
</dbReference>
<feature type="transmembrane region" description="Helical" evidence="7">
    <location>
        <begin position="338"/>
        <end position="363"/>
    </location>
</feature>
<evidence type="ECO:0000313" key="9">
    <source>
        <dbReference type="EMBL" id="EEG09115.1"/>
    </source>
</evidence>
<dbReference type="Pfam" id="PF00528">
    <property type="entry name" value="BPD_transp_1"/>
    <property type="match status" value="2"/>
</dbReference>
<comment type="subcellular location">
    <subcellularLocation>
        <location evidence="1 7">Cell membrane</location>
        <topology evidence="1 7">Multi-pass membrane protein</topology>
    </subcellularLocation>
</comment>
<evidence type="ECO:0000313" key="10">
    <source>
        <dbReference type="Proteomes" id="UP000003165"/>
    </source>
</evidence>
<feature type="transmembrane region" description="Helical" evidence="7">
    <location>
        <begin position="247"/>
        <end position="265"/>
    </location>
</feature>
<feature type="transmembrane region" description="Helical" evidence="7">
    <location>
        <begin position="75"/>
        <end position="95"/>
    </location>
</feature>
<dbReference type="InterPro" id="IPR035906">
    <property type="entry name" value="MetI-like_sf"/>
</dbReference>
<gene>
    <name evidence="9" type="ORF">FuraDRAFT_1055</name>
</gene>
<dbReference type="PROSITE" id="PS50928">
    <property type="entry name" value="ABC_TM1"/>
    <property type="match status" value="2"/>
</dbReference>
<name>B9Z120_9NEIS</name>
<keyword evidence="5 7" id="KW-1133">Transmembrane helix</keyword>
<dbReference type="eggNOG" id="COG3639">
    <property type="taxonomic scope" value="Bacteria"/>
</dbReference>
<comment type="caution">
    <text evidence="9">The sequence shown here is derived from an EMBL/GenBank/DDBJ whole genome shotgun (WGS) entry which is preliminary data.</text>
</comment>
<evidence type="ECO:0000256" key="3">
    <source>
        <dbReference type="ARBA" id="ARBA00022475"/>
    </source>
</evidence>
<dbReference type="GO" id="GO:0005886">
    <property type="term" value="C:plasma membrane"/>
    <property type="evidence" value="ECO:0007669"/>
    <property type="project" value="UniProtKB-SubCell"/>
</dbReference>
<evidence type="ECO:0000256" key="7">
    <source>
        <dbReference type="RuleBase" id="RU363032"/>
    </source>
</evidence>
<dbReference type="AlphaFoldDB" id="B9Z120"/>